<feature type="region of interest" description="Disordered" evidence="1">
    <location>
        <begin position="464"/>
        <end position="484"/>
    </location>
</feature>
<evidence type="ECO:0000313" key="3">
    <source>
        <dbReference type="Proteomes" id="UP000032141"/>
    </source>
</evidence>
<feature type="region of interest" description="Disordered" evidence="1">
    <location>
        <begin position="1"/>
        <end position="61"/>
    </location>
</feature>
<accession>A0A0D3BWE1</accession>
<evidence type="ECO:0000313" key="2">
    <source>
        <dbReference type="EnsemblPlants" id="Bo4g101140.1"/>
    </source>
</evidence>
<dbReference type="Pfam" id="PF03004">
    <property type="entry name" value="Transposase_24"/>
    <property type="match status" value="1"/>
</dbReference>
<keyword evidence="3" id="KW-1185">Reference proteome</keyword>
<protein>
    <submittedName>
        <fullName evidence="2">Uncharacterized protein</fullName>
    </submittedName>
</protein>
<dbReference type="HOGENOM" id="CLU_564255_0_0_1"/>
<reference evidence="2 3" key="1">
    <citation type="journal article" date="2014" name="Genome Biol.">
        <title>Transcriptome and methylome profiling reveals relics of genome dominance in the mesopolyploid Brassica oleracea.</title>
        <authorList>
            <person name="Parkin I.A."/>
            <person name="Koh C."/>
            <person name="Tang H."/>
            <person name="Robinson S.J."/>
            <person name="Kagale S."/>
            <person name="Clarke W.E."/>
            <person name="Town C.D."/>
            <person name="Nixon J."/>
            <person name="Krishnakumar V."/>
            <person name="Bidwell S.L."/>
            <person name="Denoeud F."/>
            <person name="Belcram H."/>
            <person name="Links M.G."/>
            <person name="Just J."/>
            <person name="Clarke C."/>
            <person name="Bender T."/>
            <person name="Huebert T."/>
            <person name="Mason A.S."/>
            <person name="Pires J.C."/>
            <person name="Barker G."/>
            <person name="Moore J."/>
            <person name="Walley P.G."/>
            <person name="Manoli S."/>
            <person name="Batley J."/>
            <person name="Edwards D."/>
            <person name="Nelson M.N."/>
            <person name="Wang X."/>
            <person name="Paterson A.H."/>
            <person name="King G."/>
            <person name="Bancroft I."/>
            <person name="Chalhoub B."/>
            <person name="Sharpe A.G."/>
        </authorList>
    </citation>
    <scope>NUCLEOTIDE SEQUENCE</scope>
    <source>
        <strain evidence="2 3">cv. TO1000</strain>
    </source>
</reference>
<organism evidence="2 3">
    <name type="scientific">Brassica oleracea var. oleracea</name>
    <dbReference type="NCBI Taxonomy" id="109376"/>
    <lineage>
        <taxon>Eukaryota</taxon>
        <taxon>Viridiplantae</taxon>
        <taxon>Streptophyta</taxon>
        <taxon>Embryophyta</taxon>
        <taxon>Tracheophyta</taxon>
        <taxon>Spermatophyta</taxon>
        <taxon>Magnoliopsida</taxon>
        <taxon>eudicotyledons</taxon>
        <taxon>Gunneridae</taxon>
        <taxon>Pentapetalae</taxon>
        <taxon>rosids</taxon>
        <taxon>malvids</taxon>
        <taxon>Brassicales</taxon>
        <taxon>Brassicaceae</taxon>
        <taxon>Brassiceae</taxon>
        <taxon>Brassica</taxon>
    </lineage>
</organism>
<dbReference type="Gramene" id="Bo4g101140.1">
    <property type="protein sequence ID" value="Bo4g101140.1"/>
    <property type="gene ID" value="Bo4g101140"/>
</dbReference>
<dbReference type="InterPro" id="IPR004252">
    <property type="entry name" value="Probable_transposase_24"/>
</dbReference>
<dbReference type="EnsemblPlants" id="Bo4g101140.1">
    <property type="protein sequence ID" value="Bo4g101140.1"/>
    <property type="gene ID" value="Bo4g101140"/>
</dbReference>
<dbReference type="Proteomes" id="UP000032141">
    <property type="component" value="Chromosome C4"/>
</dbReference>
<feature type="compositionally biased region" description="Pro residues" evidence="1">
    <location>
        <begin position="45"/>
        <end position="61"/>
    </location>
</feature>
<sequence>MGSRRKPAAPTYSQMFHDGARTSSSGSSSSEAVPDSQTSQRVSWSPPPLAPHMPPPPPPPAVHLSLSQLVLFSGLGPTTVLAGACRRRSRATTTEPTRIEARLQTTILFVSAKVALVFGNHREGEEGVRCKGKDPPLQHCLRLEGQVGDLRPTRAPLTKNKDGHFPMVHRTGQKPHAGIRLEAYEKTRVLPSLSGLFKMTHATSDGIFVDPASEKLFNAVNGQTVGIGFVNEVSKATSSYASRQNEENSQMRARMDSQHDRLDSLEDLLDVMAVGNSSMQRALNERRAALEMPIRNPEDADPDRSQPSTATNYFDNMRREEARPQMILSHFLCKAVEYCTQVSLMLIMGDISGRIKFSNAFGKRYNYILAQPKDLPMLKDISVTTAWLWDTLSVGGQALRRSLKFSDDRGYNMALGNLTMSGCAIGDDEDDEDKDGELSDEEALISGKADVISDTELSFEYSSTDSEYEEQFINREPENSVSVQ</sequence>
<evidence type="ECO:0000256" key="1">
    <source>
        <dbReference type="SAM" id="MobiDB-lite"/>
    </source>
</evidence>
<dbReference type="AlphaFoldDB" id="A0A0D3BWE1"/>
<name>A0A0D3BWE1_BRAOL</name>
<reference evidence="2" key="2">
    <citation type="submission" date="2015-03" db="UniProtKB">
        <authorList>
            <consortium name="EnsemblPlants"/>
        </authorList>
    </citation>
    <scope>IDENTIFICATION</scope>
</reference>
<proteinExistence type="predicted"/>